<keyword evidence="3" id="KW-1185">Reference proteome</keyword>
<evidence type="ECO:0000313" key="2">
    <source>
        <dbReference type="EMBL" id="OWK43929.1"/>
    </source>
</evidence>
<feature type="region of interest" description="Disordered" evidence="1">
    <location>
        <begin position="1"/>
        <end position="22"/>
    </location>
</feature>
<evidence type="ECO:0000313" key="3">
    <source>
        <dbReference type="Proteomes" id="UP000214646"/>
    </source>
</evidence>
<accession>A0A225E364</accession>
<organism evidence="2 3">
    <name type="scientific">Fimbriiglobus ruber</name>
    <dbReference type="NCBI Taxonomy" id="1908690"/>
    <lineage>
        <taxon>Bacteria</taxon>
        <taxon>Pseudomonadati</taxon>
        <taxon>Planctomycetota</taxon>
        <taxon>Planctomycetia</taxon>
        <taxon>Gemmatales</taxon>
        <taxon>Gemmataceae</taxon>
        <taxon>Fimbriiglobus</taxon>
    </lineage>
</organism>
<comment type="caution">
    <text evidence="2">The sequence shown here is derived from an EMBL/GenBank/DDBJ whole genome shotgun (WGS) entry which is preliminary data.</text>
</comment>
<gene>
    <name evidence="2" type="ORF">FRUB_03528</name>
</gene>
<dbReference type="AlphaFoldDB" id="A0A225E364"/>
<dbReference type="Proteomes" id="UP000214646">
    <property type="component" value="Unassembled WGS sequence"/>
</dbReference>
<protein>
    <submittedName>
        <fullName evidence="2">Uncharacterized protein</fullName>
    </submittedName>
</protein>
<reference evidence="3" key="1">
    <citation type="submission" date="2017-06" db="EMBL/GenBank/DDBJ databases">
        <title>Genome analysis of Fimbriiglobus ruber SP5, the first member of the order Planctomycetales with confirmed chitinolytic capability.</title>
        <authorList>
            <person name="Ravin N.V."/>
            <person name="Rakitin A.L."/>
            <person name="Ivanova A.A."/>
            <person name="Beletsky A.V."/>
            <person name="Kulichevskaya I.S."/>
            <person name="Mardanov A.V."/>
            <person name="Dedysh S.N."/>
        </authorList>
    </citation>
    <scope>NUCLEOTIDE SEQUENCE [LARGE SCALE GENOMIC DNA]</scope>
    <source>
        <strain evidence="3">SP5</strain>
    </source>
</reference>
<evidence type="ECO:0000256" key="1">
    <source>
        <dbReference type="SAM" id="MobiDB-lite"/>
    </source>
</evidence>
<dbReference type="EMBL" id="NIDE01000004">
    <property type="protein sequence ID" value="OWK43929.1"/>
    <property type="molecule type" value="Genomic_DNA"/>
</dbReference>
<proteinExistence type="predicted"/>
<sequence>MARRGGCEMVKQTRPGDKSRAGCVDRGLDVGITPTGAGHGGPRL</sequence>
<name>A0A225E364_9BACT</name>